<dbReference type="PANTHER" id="PTHR12308:SF77">
    <property type="entry name" value="MEMBRANE STRESS RESPONSE PROTEIN (IST2), PUTATIVE (AFU_ORTHOLOGUE AFUA_4G03330)-RELATED"/>
    <property type="match status" value="1"/>
</dbReference>
<dbReference type="OrthoDB" id="4569029at2759"/>
<dbReference type="eggNOG" id="KOG2513">
    <property type="taxonomic scope" value="Eukaryota"/>
</dbReference>
<accession>G2QG98</accession>
<dbReference type="EMBL" id="CP003005">
    <property type="protein sequence ID" value="AEO59358.1"/>
    <property type="molecule type" value="Genomic_DNA"/>
</dbReference>
<dbReference type="InParanoid" id="G2QG98"/>
<name>G2QG98_THET4</name>
<proteinExistence type="predicted"/>
<feature type="transmembrane region" description="Helical" evidence="5">
    <location>
        <begin position="173"/>
        <end position="197"/>
    </location>
</feature>
<evidence type="ECO:0000256" key="5">
    <source>
        <dbReference type="SAM" id="Phobius"/>
    </source>
</evidence>
<feature type="transmembrane region" description="Helical" evidence="5">
    <location>
        <begin position="360"/>
        <end position="382"/>
    </location>
</feature>
<dbReference type="Proteomes" id="UP000007322">
    <property type="component" value="Chromosome 4"/>
</dbReference>
<evidence type="ECO:0000259" key="7">
    <source>
        <dbReference type="Pfam" id="PF20877"/>
    </source>
</evidence>
<dbReference type="GO" id="GO:0032541">
    <property type="term" value="C:cortical endoplasmic reticulum"/>
    <property type="evidence" value="ECO:0007669"/>
    <property type="project" value="TreeGrafter"/>
</dbReference>
<dbReference type="GO" id="GO:0005254">
    <property type="term" value="F:chloride channel activity"/>
    <property type="evidence" value="ECO:0007669"/>
    <property type="project" value="TreeGrafter"/>
</dbReference>
<dbReference type="RefSeq" id="XP_003664603.1">
    <property type="nucleotide sequence ID" value="XM_003664555.1"/>
</dbReference>
<evidence type="ECO:0000256" key="2">
    <source>
        <dbReference type="ARBA" id="ARBA00022692"/>
    </source>
</evidence>
<gene>
    <name evidence="8" type="ORF">MYCTH_2119594</name>
</gene>
<evidence type="ECO:0000256" key="1">
    <source>
        <dbReference type="ARBA" id="ARBA00004141"/>
    </source>
</evidence>
<dbReference type="PANTHER" id="PTHR12308">
    <property type="entry name" value="ANOCTAMIN"/>
    <property type="match status" value="1"/>
</dbReference>
<keyword evidence="9" id="KW-1185">Reference proteome</keyword>
<dbReference type="HOGENOM" id="CLU_010867_0_0_1"/>
<feature type="domain" description="Anoctamin alpha-beta plait" evidence="7">
    <location>
        <begin position="10"/>
        <end position="131"/>
    </location>
</feature>
<reference evidence="8 9" key="1">
    <citation type="journal article" date="2011" name="Nat. Biotechnol.">
        <title>Comparative genomic analysis of the thermophilic biomass-degrading fungi Myceliophthora thermophila and Thielavia terrestris.</title>
        <authorList>
            <person name="Berka R.M."/>
            <person name="Grigoriev I.V."/>
            <person name="Otillar R."/>
            <person name="Salamov A."/>
            <person name="Grimwood J."/>
            <person name="Reid I."/>
            <person name="Ishmael N."/>
            <person name="John T."/>
            <person name="Darmond C."/>
            <person name="Moisan M.-C."/>
            <person name="Henrissat B."/>
            <person name="Coutinho P.M."/>
            <person name="Lombard V."/>
            <person name="Natvig D.O."/>
            <person name="Lindquist E."/>
            <person name="Schmutz J."/>
            <person name="Lucas S."/>
            <person name="Harris P."/>
            <person name="Powlowski J."/>
            <person name="Bellemare A."/>
            <person name="Taylor D."/>
            <person name="Butler G."/>
            <person name="de Vries R.P."/>
            <person name="Allijn I.E."/>
            <person name="van den Brink J."/>
            <person name="Ushinsky S."/>
            <person name="Storms R."/>
            <person name="Powell A.J."/>
            <person name="Paulsen I.T."/>
            <person name="Elbourne L.D.H."/>
            <person name="Baker S.E."/>
            <person name="Magnuson J."/>
            <person name="LaBoissiere S."/>
            <person name="Clutterbuck A.J."/>
            <person name="Martinez D."/>
            <person name="Wogulis M."/>
            <person name="de Leon A.L."/>
            <person name="Rey M.W."/>
            <person name="Tsang A."/>
        </authorList>
    </citation>
    <scope>NUCLEOTIDE SEQUENCE [LARGE SCALE GENOMIC DNA]</scope>
    <source>
        <strain evidence="9">ATCC 42464 / BCRC 31852 / DSM 1799</strain>
    </source>
</reference>
<comment type="subcellular location">
    <subcellularLocation>
        <location evidence="1">Membrane</location>
        <topology evidence="1">Multi-pass membrane protein</topology>
    </subcellularLocation>
</comment>
<evidence type="ECO:0000256" key="3">
    <source>
        <dbReference type="ARBA" id="ARBA00022989"/>
    </source>
</evidence>
<evidence type="ECO:0000256" key="4">
    <source>
        <dbReference type="ARBA" id="ARBA00023136"/>
    </source>
</evidence>
<dbReference type="KEGG" id="mtm:MYCTH_2119594"/>
<keyword evidence="4 5" id="KW-0472">Membrane</keyword>
<evidence type="ECO:0008006" key="10">
    <source>
        <dbReference type="Google" id="ProtNLM"/>
    </source>
</evidence>
<dbReference type="VEuPathDB" id="FungiDB:MYCTH_2119594"/>
<feature type="domain" description="Anoctamin transmembrane" evidence="6">
    <location>
        <begin position="164"/>
        <end position="633"/>
    </location>
</feature>
<dbReference type="GeneID" id="11506131"/>
<dbReference type="OMA" id="YENHRTA"/>
<dbReference type="AlphaFoldDB" id="G2QG98"/>
<dbReference type="InterPro" id="IPR049456">
    <property type="entry name" value="Anoctamin_N_fung"/>
</dbReference>
<evidence type="ECO:0000313" key="8">
    <source>
        <dbReference type="EMBL" id="AEO59358.1"/>
    </source>
</evidence>
<feature type="transmembrane region" description="Helical" evidence="5">
    <location>
        <begin position="316"/>
        <end position="340"/>
    </location>
</feature>
<dbReference type="Pfam" id="PF04547">
    <property type="entry name" value="Anoctamin"/>
    <property type="match status" value="1"/>
</dbReference>
<protein>
    <recommendedName>
        <fullName evidence="10">Plasma membrane channel protein</fullName>
    </recommendedName>
</protein>
<feature type="transmembrane region" description="Helical" evidence="5">
    <location>
        <begin position="203"/>
        <end position="222"/>
    </location>
</feature>
<dbReference type="GO" id="GO:0016020">
    <property type="term" value="C:membrane"/>
    <property type="evidence" value="ECO:0007669"/>
    <property type="project" value="UniProtKB-SubCell"/>
</dbReference>
<dbReference type="InterPro" id="IPR049452">
    <property type="entry name" value="Anoctamin_TM"/>
</dbReference>
<dbReference type="InterPro" id="IPR007632">
    <property type="entry name" value="Anoctamin"/>
</dbReference>
<evidence type="ECO:0000259" key="6">
    <source>
        <dbReference type="Pfam" id="PF04547"/>
    </source>
</evidence>
<sequence length="718" mass="80493">MPGETQTYNDKYVIVYNFKDVDPEIANKEITLLVEDLESVGLQTELRSGRGQTLLIFVKAPRNLLGSYVYNSRLKDWLYGVVQTHPGGGKDTIVDGAFEAEDVLSVYHLVTWPKSNGGAGIIPGFGQWKNVDSVFPLHNEPANLALLRHLSSRLWLTSDDLDRIRNLFGTKVAFYYAFIQDYVVFLTFPAISGLVAWKFLPAYSLTFAILTTVWCTVFLEYWKVRQVDLSIRWDVKGVGAVKITRPQYRWQKIIVDSTGRRKHYYPKRKQMLRQLLQIPFMITAVVILGVIILGIFALETLISEAYDGPYRDAIEYVPTILLGIALPQVTGYLEAIATFIADHENHRTADTYDMSRTQKLFFLQSITNYLPILITAFVYVPFGNRIIPLLESLAIRIAGPYVSGYIGHRQTRQADGDRLRTEIVALTVTGQISSFFEENLLPVLKRKSLEWYRHYRHQRGAGHSDLSSIANDDPNEAEFLESARRQAALEPYNVQDDIAEIVLQFGFLALFSPAWPLVSAGFLVNNIIELRTDFFKLVHAHQRPAPVRTDGIGPWIASLDLLAWAGSITTGAIVHLYGSGGRGGGGGGGGGAWWALPLTIFVSEHVFLALRGVARFVLERVGPSEHIRKQRAERYLSRVRHLEEIEANRRANLASAATPAEKQRKRSIRAADSDAFFARQVEEGASARAGIALMQAFRKAAGSPEAAGTIIRWQPKLD</sequence>
<evidence type="ECO:0000313" key="9">
    <source>
        <dbReference type="Proteomes" id="UP000007322"/>
    </source>
</evidence>
<feature type="transmembrane region" description="Helical" evidence="5">
    <location>
        <begin position="275"/>
        <end position="296"/>
    </location>
</feature>
<dbReference type="Pfam" id="PF20877">
    <property type="entry name" value="Anoctamin_N"/>
    <property type="match status" value="1"/>
</dbReference>
<organism evidence="8 9">
    <name type="scientific">Thermothelomyces thermophilus (strain ATCC 42464 / BCRC 31852 / DSM 1799)</name>
    <name type="common">Sporotrichum thermophile</name>
    <dbReference type="NCBI Taxonomy" id="573729"/>
    <lineage>
        <taxon>Eukaryota</taxon>
        <taxon>Fungi</taxon>
        <taxon>Dikarya</taxon>
        <taxon>Ascomycota</taxon>
        <taxon>Pezizomycotina</taxon>
        <taxon>Sordariomycetes</taxon>
        <taxon>Sordariomycetidae</taxon>
        <taxon>Sordariales</taxon>
        <taxon>Chaetomiaceae</taxon>
        <taxon>Thermothelomyces</taxon>
    </lineage>
</organism>
<keyword evidence="3 5" id="KW-1133">Transmembrane helix</keyword>
<keyword evidence="2 5" id="KW-0812">Transmembrane</keyword>